<name>A0AAV4B7F7_9GAST</name>
<proteinExistence type="predicted"/>
<protein>
    <submittedName>
        <fullName evidence="2">Uncharacterized protein</fullName>
    </submittedName>
</protein>
<evidence type="ECO:0000313" key="3">
    <source>
        <dbReference type="Proteomes" id="UP000735302"/>
    </source>
</evidence>
<dbReference type="AlphaFoldDB" id="A0AAV4B7F7"/>
<evidence type="ECO:0000313" key="2">
    <source>
        <dbReference type="EMBL" id="GFO15548.1"/>
    </source>
</evidence>
<feature type="compositionally biased region" description="Polar residues" evidence="1">
    <location>
        <begin position="11"/>
        <end position="20"/>
    </location>
</feature>
<organism evidence="2 3">
    <name type="scientific">Plakobranchus ocellatus</name>
    <dbReference type="NCBI Taxonomy" id="259542"/>
    <lineage>
        <taxon>Eukaryota</taxon>
        <taxon>Metazoa</taxon>
        <taxon>Spiralia</taxon>
        <taxon>Lophotrochozoa</taxon>
        <taxon>Mollusca</taxon>
        <taxon>Gastropoda</taxon>
        <taxon>Heterobranchia</taxon>
        <taxon>Euthyneura</taxon>
        <taxon>Panpulmonata</taxon>
        <taxon>Sacoglossa</taxon>
        <taxon>Placobranchoidea</taxon>
        <taxon>Plakobranchidae</taxon>
        <taxon>Plakobranchus</taxon>
    </lineage>
</organism>
<sequence length="110" mass="12879">MEQTDKENTDGSDIQDSADRSFQQIVDRLRSDIEGRRHNSIVTPKGLYIKRSDRSSLHGRSTKAGRSLYRHHSDCRSQRLVVDWVTRTPFVFTNRTLERREFIVKGKECL</sequence>
<dbReference type="Proteomes" id="UP000735302">
    <property type="component" value="Unassembled WGS sequence"/>
</dbReference>
<accession>A0AAV4B7F7</accession>
<feature type="region of interest" description="Disordered" evidence="1">
    <location>
        <begin position="1"/>
        <end position="20"/>
    </location>
</feature>
<dbReference type="EMBL" id="BLXT01004610">
    <property type="protein sequence ID" value="GFO15548.1"/>
    <property type="molecule type" value="Genomic_DNA"/>
</dbReference>
<evidence type="ECO:0000256" key="1">
    <source>
        <dbReference type="SAM" id="MobiDB-lite"/>
    </source>
</evidence>
<gene>
    <name evidence="2" type="ORF">PoB_004205300</name>
</gene>
<keyword evidence="3" id="KW-1185">Reference proteome</keyword>
<reference evidence="2 3" key="1">
    <citation type="journal article" date="2021" name="Elife">
        <title>Chloroplast acquisition without the gene transfer in kleptoplastic sea slugs, Plakobranchus ocellatus.</title>
        <authorList>
            <person name="Maeda T."/>
            <person name="Takahashi S."/>
            <person name="Yoshida T."/>
            <person name="Shimamura S."/>
            <person name="Takaki Y."/>
            <person name="Nagai Y."/>
            <person name="Toyoda A."/>
            <person name="Suzuki Y."/>
            <person name="Arimoto A."/>
            <person name="Ishii H."/>
            <person name="Satoh N."/>
            <person name="Nishiyama T."/>
            <person name="Hasebe M."/>
            <person name="Maruyama T."/>
            <person name="Minagawa J."/>
            <person name="Obokata J."/>
            <person name="Shigenobu S."/>
        </authorList>
    </citation>
    <scope>NUCLEOTIDE SEQUENCE [LARGE SCALE GENOMIC DNA]</scope>
</reference>
<comment type="caution">
    <text evidence="2">The sequence shown here is derived from an EMBL/GenBank/DDBJ whole genome shotgun (WGS) entry which is preliminary data.</text>
</comment>